<dbReference type="InterPro" id="IPR036849">
    <property type="entry name" value="Enolase-like_C_sf"/>
</dbReference>
<sequence>MKITAVDLFEVEIPPIPPIAKYYPKIYEITLCRVQTDEGIQGWGEYQGTRTKHEATVQGYLQQDPLKFDPFMQPDFMTCALLDIAGHVYGLPLHRFFGPRVRDEVPVSYWSCPMEPSETAAEAEVGAGLGFTSHKL</sequence>
<organism evidence="1">
    <name type="scientific">marine metagenome</name>
    <dbReference type="NCBI Taxonomy" id="408172"/>
    <lineage>
        <taxon>unclassified sequences</taxon>
        <taxon>metagenomes</taxon>
        <taxon>ecological metagenomes</taxon>
    </lineage>
</organism>
<reference evidence="1" key="1">
    <citation type="submission" date="2018-05" db="EMBL/GenBank/DDBJ databases">
        <authorList>
            <person name="Lanie J.A."/>
            <person name="Ng W.-L."/>
            <person name="Kazmierczak K.M."/>
            <person name="Andrzejewski T.M."/>
            <person name="Davidsen T.M."/>
            <person name="Wayne K.J."/>
            <person name="Tettelin H."/>
            <person name="Glass J.I."/>
            <person name="Rusch D."/>
            <person name="Podicherti R."/>
            <person name="Tsui H.-C.T."/>
            <person name="Winkler M.E."/>
        </authorList>
    </citation>
    <scope>NUCLEOTIDE SEQUENCE</scope>
</reference>
<dbReference type="EMBL" id="UINC01090908">
    <property type="protein sequence ID" value="SVC43251.1"/>
    <property type="molecule type" value="Genomic_DNA"/>
</dbReference>
<evidence type="ECO:0000313" key="1">
    <source>
        <dbReference type="EMBL" id="SVC43251.1"/>
    </source>
</evidence>
<name>A0A382M7S1_9ZZZZ</name>
<dbReference type="InterPro" id="IPR029017">
    <property type="entry name" value="Enolase-like_N"/>
</dbReference>
<dbReference type="Gene3D" id="3.20.20.120">
    <property type="entry name" value="Enolase-like C-terminal domain"/>
    <property type="match status" value="1"/>
</dbReference>
<feature type="non-terminal residue" evidence="1">
    <location>
        <position position="136"/>
    </location>
</feature>
<proteinExistence type="predicted"/>
<dbReference type="Gene3D" id="3.30.390.10">
    <property type="entry name" value="Enolase-like, N-terminal domain"/>
    <property type="match status" value="2"/>
</dbReference>
<dbReference type="AlphaFoldDB" id="A0A382M7S1"/>
<gene>
    <name evidence="1" type="ORF">METZ01_LOCUS296105</name>
</gene>
<protein>
    <recommendedName>
        <fullName evidence="2">Mandelate racemase/muconate lactonizing enzyme N-terminal domain-containing protein</fullName>
    </recommendedName>
</protein>
<evidence type="ECO:0008006" key="2">
    <source>
        <dbReference type="Google" id="ProtNLM"/>
    </source>
</evidence>
<accession>A0A382M7S1</accession>
<dbReference type="SUPFAM" id="SSF54826">
    <property type="entry name" value="Enolase N-terminal domain-like"/>
    <property type="match status" value="1"/>
</dbReference>